<feature type="domain" description="Asn/Gln amidotransferase" evidence="11">
    <location>
        <begin position="329"/>
        <end position="476"/>
    </location>
</feature>
<protein>
    <recommendedName>
        <fullName evidence="10">Aspartyl/glutamyl-tRNA(Asn/Gln) amidotransferase subunit B</fullName>
        <shortName evidence="10">Asp/Glu-ADT subunit B</shortName>
        <ecNumber evidence="10">6.3.5.-</ecNumber>
    </recommendedName>
</protein>
<evidence type="ECO:0000256" key="5">
    <source>
        <dbReference type="ARBA" id="ARBA00022840"/>
    </source>
</evidence>
<dbReference type="Gene3D" id="1.10.10.410">
    <property type="match status" value="1"/>
</dbReference>
<dbReference type="STRING" id="69895.SAMN05192551_102367"/>
<comment type="catalytic activity">
    <reaction evidence="8 10">
        <text>L-aspartyl-tRNA(Asn) + L-glutamine + ATP + H2O = L-asparaginyl-tRNA(Asn) + L-glutamate + ADP + phosphate + 2 H(+)</text>
        <dbReference type="Rhea" id="RHEA:14513"/>
        <dbReference type="Rhea" id="RHEA-COMP:9674"/>
        <dbReference type="Rhea" id="RHEA-COMP:9677"/>
        <dbReference type="ChEBI" id="CHEBI:15377"/>
        <dbReference type="ChEBI" id="CHEBI:15378"/>
        <dbReference type="ChEBI" id="CHEBI:29985"/>
        <dbReference type="ChEBI" id="CHEBI:30616"/>
        <dbReference type="ChEBI" id="CHEBI:43474"/>
        <dbReference type="ChEBI" id="CHEBI:58359"/>
        <dbReference type="ChEBI" id="CHEBI:78515"/>
        <dbReference type="ChEBI" id="CHEBI:78516"/>
        <dbReference type="ChEBI" id="CHEBI:456216"/>
    </reaction>
</comment>
<dbReference type="SMART" id="SM00845">
    <property type="entry name" value="GatB_Yqey"/>
    <property type="match status" value="1"/>
</dbReference>
<dbReference type="InterPro" id="IPR017959">
    <property type="entry name" value="Asn/Gln-tRNA_amidoTrfase_suB/E"/>
</dbReference>
<dbReference type="Pfam" id="PF02637">
    <property type="entry name" value="GatB_Yqey"/>
    <property type="match status" value="1"/>
</dbReference>
<dbReference type="GO" id="GO:0050567">
    <property type="term" value="F:glutaminyl-tRNA synthase (glutamine-hydrolyzing) activity"/>
    <property type="evidence" value="ECO:0007669"/>
    <property type="project" value="UniProtKB-UniRule"/>
</dbReference>
<evidence type="ECO:0000256" key="3">
    <source>
        <dbReference type="ARBA" id="ARBA00022598"/>
    </source>
</evidence>
<evidence type="ECO:0000256" key="10">
    <source>
        <dbReference type="HAMAP-Rule" id="MF_00121"/>
    </source>
</evidence>
<sequence length="478" mass="54114">MNWETIIGLEIHVELDTKTKIFCHCPTTFGAPPNQNTCPVCLGLPGALPVLNEAVVEMAVKAGLALGCKVERVNKMDRKNYFYPDSPKAYQISQHDMPICTGGFVDIEGEEGKKKVRIHHIHIEEDAGKLLHDEDEPVSYIDYNRVGVPLIEIVSEADMRSPEEAVSYLKAVRSILQYAGVSDCRMEQGSLRCDGNISVRPYGQEHFNPKVELKNINSFKELQKALEKEEKRQLELYSFNEGHKIVQETRRWDAAKGRTISMRTKEDAHDYRYFPEPDVKPIFIEEDLIKGIEKQLPELPAEKAERFTKSYGLTEKEVNILVSEKALSEFYEEVVKADADPKIAANWILGDLLRMLKEKELSAEDQPLKPRDLAALIQIIQKGSISSTAGRDVFDEMFETGKEAHLIIQEKGLKQISNIEELQTITEKVLKENPESVQDFKNGKKQAVGYLMGQVMKATKGQANPKVAKEMLENLLQE</sequence>
<comment type="subunit">
    <text evidence="2 10">Heterotrimer of A, B and C subunits.</text>
</comment>
<proteinExistence type="inferred from homology"/>
<evidence type="ECO:0000313" key="12">
    <source>
        <dbReference type="EMBL" id="SFH73170.1"/>
    </source>
</evidence>
<dbReference type="InterPro" id="IPR023168">
    <property type="entry name" value="GatB_Yqey_C_2"/>
</dbReference>
<comment type="catalytic activity">
    <reaction evidence="9 10">
        <text>L-glutamyl-tRNA(Gln) + L-glutamine + ATP + H2O = L-glutaminyl-tRNA(Gln) + L-glutamate + ADP + phosphate + H(+)</text>
        <dbReference type="Rhea" id="RHEA:17521"/>
        <dbReference type="Rhea" id="RHEA-COMP:9681"/>
        <dbReference type="Rhea" id="RHEA-COMP:9684"/>
        <dbReference type="ChEBI" id="CHEBI:15377"/>
        <dbReference type="ChEBI" id="CHEBI:15378"/>
        <dbReference type="ChEBI" id="CHEBI:29985"/>
        <dbReference type="ChEBI" id="CHEBI:30616"/>
        <dbReference type="ChEBI" id="CHEBI:43474"/>
        <dbReference type="ChEBI" id="CHEBI:58359"/>
        <dbReference type="ChEBI" id="CHEBI:78520"/>
        <dbReference type="ChEBI" id="CHEBI:78521"/>
        <dbReference type="ChEBI" id="CHEBI:456216"/>
    </reaction>
</comment>
<dbReference type="GO" id="GO:0016740">
    <property type="term" value="F:transferase activity"/>
    <property type="evidence" value="ECO:0007669"/>
    <property type="project" value="UniProtKB-KW"/>
</dbReference>
<evidence type="ECO:0000256" key="1">
    <source>
        <dbReference type="ARBA" id="ARBA00005306"/>
    </source>
</evidence>
<dbReference type="InterPro" id="IPR006075">
    <property type="entry name" value="Asn/Gln-tRNA_Trfase_suB/E_cat"/>
</dbReference>
<evidence type="ECO:0000256" key="2">
    <source>
        <dbReference type="ARBA" id="ARBA00011123"/>
    </source>
</evidence>
<reference evidence="13" key="1">
    <citation type="submission" date="2016-10" db="EMBL/GenBank/DDBJ databases">
        <authorList>
            <person name="Varghese N."/>
            <person name="Submissions S."/>
        </authorList>
    </citation>
    <scope>NUCLEOTIDE SEQUENCE [LARGE SCALE GENOMIC DNA]</scope>
    <source>
        <strain evidence="13">Z-7934</strain>
    </source>
</reference>
<dbReference type="NCBIfam" id="TIGR00133">
    <property type="entry name" value="gatB"/>
    <property type="match status" value="1"/>
</dbReference>
<evidence type="ECO:0000256" key="4">
    <source>
        <dbReference type="ARBA" id="ARBA00022741"/>
    </source>
</evidence>
<comment type="function">
    <text evidence="7 10">Allows the formation of correctly charged Asn-tRNA(Asn) or Gln-tRNA(Gln) through the transamidation of misacylated Asp-tRNA(Asn) or Glu-tRNA(Gln) in organisms which lack either or both of asparaginyl-tRNA or glutaminyl-tRNA synthetases. The reaction takes place in the presence of glutamine and ATP through an activated phospho-Asp-tRNA(Asn) or phospho-Glu-tRNA(Gln).</text>
</comment>
<dbReference type="PANTHER" id="PTHR11659">
    <property type="entry name" value="GLUTAMYL-TRNA GLN AMIDOTRANSFERASE SUBUNIT B MITOCHONDRIAL AND PROKARYOTIC PET112-RELATED"/>
    <property type="match status" value="1"/>
</dbReference>
<dbReference type="FunFam" id="1.10.10.410:FF:000001">
    <property type="entry name" value="Aspartyl/glutamyl-tRNA(Asn/Gln) amidotransferase subunit B"/>
    <property type="match status" value="1"/>
</dbReference>
<gene>
    <name evidence="10" type="primary">gatB</name>
    <name evidence="12" type="ORF">SAMN05192551_102367</name>
</gene>
<dbReference type="SUPFAM" id="SSF55931">
    <property type="entry name" value="Glutamine synthetase/guanido kinase"/>
    <property type="match status" value="1"/>
</dbReference>
<dbReference type="AlphaFoldDB" id="A0A1I3CF65"/>
<evidence type="ECO:0000256" key="8">
    <source>
        <dbReference type="ARBA" id="ARBA00047380"/>
    </source>
</evidence>
<keyword evidence="13" id="KW-1185">Reference proteome</keyword>
<dbReference type="PROSITE" id="PS01234">
    <property type="entry name" value="GATB"/>
    <property type="match status" value="1"/>
</dbReference>
<dbReference type="GO" id="GO:0005524">
    <property type="term" value="F:ATP binding"/>
    <property type="evidence" value="ECO:0007669"/>
    <property type="project" value="UniProtKB-KW"/>
</dbReference>
<dbReference type="EC" id="6.3.5.-" evidence="10"/>
<keyword evidence="6 10" id="KW-0648">Protein biosynthesis</keyword>
<dbReference type="NCBIfam" id="NF004012">
    <property type="entry name" value="PRK05477.1-2"/>
    <property type="match status" value="1"/>
</dbReference>
<evidence type="ECO:0000313" key="13">
    <source>
        <dbReference type="Proteomes" id="UP000199287"/>
    </source>
</evidence>
<dbReference type="RefSeq" id="WP_093370740.1">
    <property type="nucleotide sequence ID" value="NZ_FOQA01000002.1"/>
</dbReference>
<evidence type="ECO:0000259" key="11">
    <source>
        <dbReference type="SMART" id="SM00845"/>
    </source>
</evidence>
<evidence type="ECO:0000256" key="6">
    <source>
        <dbReference type="ARBA" id="ARBA00022917"/>
    </source>
</evidence>
<keyword evidence="4 10" id="KW-0547">Nucleotide-binding</keyword>
<dbReference type="PANTHER" id="PTHR11659:SF4">
    <property type="entry name" value="ASPARTYL_GLUTAMYL-TRNA(GLN) AMIDOTRANSFERASE SUBUNIT B_E CATALYTIC DOMAIN-CONTAINING PROTEIN"/>
    <property type="match status" value="1"/>
</dbReference>
<dbReference type="SUPFAM" id="SSF89095">
    <property type="entry name" value="GatB/YqeY motif"/>
    <property type="match status" value="1"/>
</dbReference>
<name>A0A1I3CF65_9FIRM</name>
<dbReference type="InterPro" id="IPR014746">
    <property type="entry name" value="Gln_synth/guanido_kin_cat_dom"/>
</dbReference>
<accession>A0A1I3CF65</accession>
<evidence type="ECO:0000256" key="7">
    <source>
        <dbReference type="ARBA" id="ARBA00024799"/>
    </source>
</evidence>
<keyword evidence="12" id="KW-0808">Transferase</keyword>
<comment type="similarity">
    <text evidence="1 10">Belongs to the GatB/GatE family. GatB subfamily.</text>
</comment>
<dbReference type="InterPro" id="IPR017958">
    <property type="entry name" value="Gln-tRNA_amidoTrfase_suB_CS"/>
</dbReference>
<keyword evidence="3 10" id="KW-0436">Ligase</keyword>
<dbReference type="EMBL" id="FOQA01000002">
    <property type="protein sequence ID" value="SFH73170.1"/>
    <property type="molecule type" value="Genomic_DNA"/>
</dbReference>
<organism evidence="12 13">
    <name type="scientific">Tindallia magadiensis</name>
    <dbReference type="NCBI Taxonomy" id="69895"/>
    <lineage>
        <taxon>Bacteria</taxon>
        <taxon>Bacillati</taxon>
        <taxon>Bacillota</taxon>
        <taxon>Clostridia</taxon>
        <taxon>Peptostreptococcales</taxon>
        <taxon>Tindalliaceae</taxon>
        <taxon>Tindallia</taxon>
    </lineage>
</organism>
<dbReference type="GO" id="GO:0050566">
    <property type="term" value="F:asparaginyl-tRNA synthase (glutamine-hydrolyzing) activity"/>
    <property type="evidence" value="ECO:0007669"/>
    <property type="project" value="RHEA"/>
</dbReference>
<dbReference type="InterPro" id="IPR004413">
    <property type="entry name" value="GatB"/>
</dbReference>
<dbReference type="Gene3D" id="1.10.150.380">
    <property type="entry name" value="GatB domain, N-terminal subdomain"/>
    <property type="match status" value="1"/>
</dbReference>
<dbReference type="FunFam" id="1.10.150.380:FF:000001">
    <property type="entry name" value="Aspartyl/glutamyl-tRNA(Asn/Gln) amidotransferase subunit B"/>
    <property type="match status" value="1"/>
</dbReference>
<dbReference type="Pfam" id="PF02934">
    <property type="entry name" value="GatB_N"/>
    <property type="match status" value="1"/>
</dbReference>
<dbReference type="GO" id="GO:0006412">
    <property type="term" value="P:translation"/>
    <property type="evidence" value="ECO:0007669"/>
    <property type="project" value="UniProtKB-UniRule"/>
</dbReference>
<evidence type="ECO:0000256" key="9">
    <source>
        <dbReference type="ARBA" id="ARBA00047913"/>
    </source>
</evidence>
<dbReference type="InterPro" id="IPR003789">
    <property type="entry name" value="Asn/Gln_tRNA_amidoTrase-B-like"/>
</dbReference>
<dbReference type="Proteomes" id="UP000199287">
    <property type="component" value="Unassembled WGS sequence"/>
</dbReference>
<dbReference type="InterPro" id="IPR042114">
    <property type="entry name" value="GatB_C_1"/>
</dbReference>
<dbReference type="HAMAP" id="MF_00121">
    <property type="entry name" value="GatB"/>
    <property type="match status" value="1"/>
</dbReference>
<dbReference type="OrthoDB" id="9804078at2"/>
<dbReference type="NCBIfam" id="NF004014">
    <property type="entry name" value="PRK05477.1-4"/>
    <property type="match status" value="1"/>
</dbReference>
<dbReference type="InterPro" id="IPR018027">
    <property type="entry name" value="Asn/Gln_amidotransferase"/>
</dbReference>
<keyword evidence="5 10" id="KW-0067">ATP-binding</keyword>